<gene>
    <name evidence="3" type="ORF">TO73_1396</name>
</gene>
<dbReference type="InterPro" id="IPR011041">
    <property type="entry name" value="Quinoprot_gluc/sorb_DH_b-prop"/>
</dbReference>
<dbReference type="PANTHER" id="PTHR19328:SF13">
    <property type="entry name" value="HIPL1 PROTEIN"/>
    <property type="match status" value="1"/>
</dbReference>
<evidence type="ECO:0000259" key="2">
    <source>
        <dbReference type="Pfam" id="PF07995"/>
    </source>
</evidence>
<name>A0ABM5VM52_THEA5</name>
<evidence type="ECO:0000313" key="4">
    <source>
        <dbReference type="Proteomes" id="UP000058660"/>
    </source>
</evidence>
<keyword evidence="4" id="KW-1185">Reference proteome</keyword>
<dbReference type="SUPFAM" id="SSF50952">
    <property type="entry name" value="Soluble quinoprotein glucose dehydrogenase"/>
    <property type="match status" value="1"/>
</dbReference>
<dbReference type="InterPro" id="IPR011042">
    <property type="entry name" value="6-blade_b-propeller_TolB-like"/>
</dbReference>
<dbReference type="EMBL" id="CP010822">
    <property type="protein sequence ID" value="ALJ91239.1"/>
    <property type="molecule type" value="Genomic_DNA"/>
</dbReference>
<evidence type="ECO:0000256" key="1">
    <source>
        <dbReference type="SAM" id="MobiDB-lite"/>
    </source>
</evidence>
<dbReference type="Gene3D" id="2.120.10.30">
    <property type="entry name" value="TolB, C-terminal domain"/>
    <property type="match status" value="1"/>
</dbReference>
<dbReference type="Pfam" id="PF07995">
    <property type="entry name" value="GSDH"/>
    <property type="match status" value="1"/>
</dbReference>
<dbReference type="InterPro" id="IPR012938">
    <property type="entry name" value="Glc/Sorbosone_DH"/>
</dbReference>
<feature type="compositionally biased region" description="Basic and acidic residues" evidence="1">
    <location>
        <begin position="356"/>
        <end position="373"/>
    </location>
</feature>
<reference evidence="4" key="1">
    <citation type="journal article" date="2015" name="PLoS ONE">
        <title>Complete Genome Sequence of Thermus aquaticus Y51MC23.</title>
        <authorList>
            <person name="Brumm P.J."/>
            <person name="Monsma S."/>
            <person name="Keough B."/>
            <person name="Jasinovica S."/>
            <person name="Ferguson E."/>
            <person name="Schoenfeld T."/>
            <person name="Lodes M."/>
            <person name="Mead D.A."/>
        </authorList>
    </citation>
    <scope>NUCLEOTIDE SEQUENCE [LARGE SCALE GENOMIC DNA]</scope>
    <source>
        <strain evidence="4">BAA-2747 / Y51MC23</strain>
    </source>
</reference>
<feature type="domain" description="Glucose/Sorbosone dehydrogenase" evidence="2">
    <location>
        <begin position="51"/>
        <end position="359"/>
    </location>
</feature>
<proteinExistence type="predicted"/>
<dbReference type="Proteomes" id="UP000058660">
    <property type="component" value="Chromosome"/>
</dbReference>
<sequence>MPRPLGAGPSLRVAFPRGGTMLSRRRLLAGLLGLGLSRAQGLRAEEVVGALEVPWALAFLPGGGMLISERPGRIRLFRSGRLSTYAELPVYARGESGLLGLALHPRFPEAPYVYAYRTVEAGGLRNQVVRLRHLGERGVLERVILDGIPARPHGLHSGGRIAFGPDSMLYVTTGEVYERELAQDLASLGGKVLRLTPEGEPAPGNPFLGQKGARPEIYSLGHRNPQGLAWHPVTGELFLSEHGPSGEQGYGHDEVNVVVPGGNYGWPRVVGRGNDPRYRDPLYLWPQGFPPGNLAFFRGGLYVAGLRGEALLRLDLEGERGRWRVAGVETALSGFGRLREVQVGPDGALYVTTSNRDGRGRPRPGDDKVLRLA</sequence>
<organism evidence="3 4">
    <name type="scientific">Thermus aquaticus (strain ATCC BAA-2747 / Y51MC23)</name>
    <dbReference type="NCBI Taxonomy" id="498848"/>
    <lineage>
        <taxon>Bacteria</taxon>
        <taxon>Thermotogati</taxon>
        <taxon>Deinococcota</taxon>
        <taxon>Deinococci</taxon>
        <taxon>Thermales</taxon>
        <taxon>Thermaceae</taxon>
        <taxon>Thermus</taxon>
    </lineage>
</organism>
<dbReference type="PANTHER" id="PTHR19328">
    <property type="entry name" value="HEDGEHOG-INTERACTING PROTEIN"/>
    <property type="match status" value="1"/>
</dbReference>
<accession>A0ABM5VM52</accession>
<evidence type="ECO:0000313" key="3">
    <source>
        <dbReference type="EMBL" id="ALJ91239.1"/>
    </source>
</evidence>
<feature type="region of interest" description="Disordered" evidence="1">
    <location>
        <begin position="352"/>
        <end position="373"/>
    </location>
</feature>
<protein>
    <recommendedName>
        <fullName evidence="2">Glucose/Sorbosone dehydrogenase domain-containing protein</fullName>
    </recommendedName>
</protein>